<evidence type="ECO:0000259" key="3">
    <source>
        <dbReference type="Pfam" id="PF02834"/>
    </source>
</evidence>
<feature type="domain" description="Phosphoesterase HXTX" evidence="3">
    <location>
        <begin position="8"/>
        <end position="90"/>
    </location>
</feature>
<keyword evidence="5" id="KW-1185">Reference proteome</keyword>
<feature type="domain" description="Phosphoesterase HXTX" evidence="3">
    <location>
        <begin position="97"/>
        <end position="167"/>
    </location>
</feature>
<comment type="catalytic activity">
    <reaction evidence="2">
        <text>a 3'-end 2',3'-cyclophospho-ribonucleotide-RNA + H2O = a 3'-end 2'-phospho-ribonucleotide-RNA + H(+)</text>
        <dbReference type="Rhea" id="RHEA:11828"/>
        <dbReference type="Rhea" id="RHEA-COMP:10464"/>
        <dbReference type="Rhea" id="RHEA-COMP:17353"/>
        <dbReference type="ChEBI" id="CHEBI:15377"/>
        <dbReference type="ChEBI" id="CHEBI:15378"/>
        <dbReference type="ChEBI" id="CHEBI:83064"/>
        <dbReference type="ChEBI" id="CHEBI:173113"/>
        <dbReference type="EC" id="3.1.4.58"/>
    </reaction>
</comment>
<accession>A0ABT9VGN8</accession>
<sequence length="187" mass="21820">MSHYFIGIKVPHEIGQKLVQTQQALKPHASYKNWVHQDDFHITLKFLGHVDESLIPKLKEDLTQIELSNPIDLEVNRTSYFGKPTQPRVLFAEVAFNQVLESLKNKVEDVAIQYGFSKEKRAFKPHITLAKKWRDHTVECDSNVLEQIFNPSLDFRVNTFQLFQIHPSEEPKYQAIDQFQFVEIGDI</sequence>
<feature type="short sequence motif" description="HXTX 1" evidence="2">
    <location>
        <begin position="41"/>
        <end position="44"/>
    </location>
</feature>
<evidence type="ECO:0000313" key="4">
    <source>
        <dbReference type="EMBL" id="MDQ0160126.1"/>
    </source>
</evidence>
<dbReference type="SUPFAM" id="SSF55144">
    <property type="entry name" value="LigT-like"/>
    <property type="match status" value="1"/>
</dbReference>
<proteinExistence type="inferred from homology"/>
<evidence type="ECO:0000313" key="5">
    <source>
        <dbReference type="Proteomes" id="UP001224359"/>
    </source>
</evidence>
<dbReference type="Pfam" id="PF02834">
    <property type="entry name" value="LigT_PEase"/>
    <property type="match status" value="2"/>
</dbReference>
<dbReference type="PANTHER" id="PTHR35561">
    <property type="entry name" value="RNA 2',3'-CYCLIC PHOSPHODIESTERASE"/>
    <property type="match status" value="1"/>
</dbReference>
<dbReference type="InterPro" id="IPR004175">
    <property type="entry name" value="RNA_CPDase"/>
</dbReference>
<dbReference type="PANTHER" id="PTHR35561:SF1">
    <property type="entry name" value="RNA 2',3'-CYCLIC PHOSPHODIESTERASE"/>
    <property type="match status" value="1"/>
</dbReference>
<gene>
    <name evidence="4" type="ORF">J2S77_002128</name>
</gene>
<keyword evidence="1 2" id="KW-0378">Hydrolase</keyword>
<dbReference type="InterPro" id="IPR009097">
    <property type="entry name" value="Cyclic_Pdiesterase"/>
</dbReference>
<reference evidence="4 5" key="1">
    <citation type="submission" date="2023-07" db="EMBL/GenBank/DDBJ databases">
        <title>Genomic Encyclopedia of Type Strains, Phase IV (KMG-IV): sequencing the most valuable type-strain genomes for metagenomic binning, comparative biology and taxonomic classification.</title>
        <authorList>
            <person name="Goeker M."/>
        </authorList>
    </citation>
    <scope>NUCLEOTIDE SEQUENCE [LARGE SCALE GENOMIC DNA]</scope>
    <source>
        <strain evidence="4 5">DSM 16460</strain>
    </source>
</reference>
<feature type="active site" description="Proton donor" evidence="2">
    <location>
        <position position="41"/>
    </location>
</feature>
<dbReference type="HAMAP" id="MF_01940">
    <property type="entry name" value="RNA_CPDase"/>
    <property type="match status" value="1"/>
</dbReference>
<dbReference type="GO" id="GO:0016874">
    <property type="term" value="F:ligase activity"/>
    <property type="evidence" value="ECO:0007669"/>
    <property type="project" value="UniProtKB-KW"/>
</dbReference>
<dbReference type="EMBL" id="JAUSTQ010000009">
    <property type="protein sequence ID" value="MDQ0160126.1"/>
    <property type="molecule type" value="Genomic_DNA"/>
</dbReference>
<dbReference type="NCBIfam" id="TIGR02258">
    <property type="entry name" value="2_5_ligase"/>
    <property type="match status" value="1"/>
</dbReference>
<evidence type="ECO:0000256" key="2">
    <source>
        <dbReference type="HAMAP-Rule" id="MF_01940"/>
    </source>
</evidence>
<evidence type="ECO:0000256" key="1">
    <source>
        <dbReference type="ARBA" id="ARBA00022801"/>
    </source>
</evidence>
<keyword evidence="4" id="KW-0436">Ligase</keyword>
<dbReference type="EC" id="3.1.4.58" evidence="2"/>
<comment type="function">
    <text evidence="2">Hydrolyzes RNA 2',3'-cyclic phosphodiester to an RNA 2'-phosphomonoester.</text>
</comment>
<dbReference type="RefSeq" id="WP_306977137.1">
    <property type="nucleotide sequence ID" value="NZ_JAUSTQ010000009.1"/>
</dbReference>
<feature type="active site" description="Proton acceptor" evidence="2">
    <location>
        <position position="126"/>
    </location>
</feature>
<protein>
    <recommendedName>
        <fullName evidence="2">RNA 2',3'-cyclic phosphodiesterase</fullName>
        <shortName evidence="2">RNA 2',3'-CPDase</shortName>
        <ecNumber evidence="2">3.1.4.58</ecNumber>
    </recommendedName>
</protein>
<organism evidence="4 5">
    <name type="scientific">Alkalibacillus salilacus</name>
    <dbReference type="NCBI Taxonomy" id="284582"/>
    <lineage>
        <taxon>Bacteria</taxon>
        <taxon>Bacillati</taxon>
        <taxon>Bacillota</taxon>
        <taxon>Bacilli</taxon>
        <taxon>Bacillales</taxon>
        <taxon>Bacillaceae</taxon>
        <taxon>Alkalibacillus</taxon>
    </lineage>
</organism>
<dbReference type="Proteomes" id="UP001224359">
    <property type="component" value="Unassembled WGS sequence"/>
</dbReference>
<comment type="similarity">
    <text evidence="2">Belongs to the 2H phosphoesterase superfamily. ThpR family.</text>
</comment>
<dbReference type="Gene3D" id="3.90.1140.10">
    <property type="entry name" value="Cyclic phosphodiesterase"/>
    <property type="match status" value="1"/>
</dbReference>
<name>A0ABT9VGN8_9BACI</name>
<feature type="short sequence motif" description="HXTX 2" evidence="2">
    <location>
        <begin position="126"/>
        <end position="129"/>
    </location>
</feature>
<dbReference type="InterPro" id="IPR014051">
    <property type="entry name" value="Phosphoesterase_HXTX"/>
</dbReference>
<comment type="caution">
    <text evidence="4">The sequence shown here is derived from an EMBL/GenBank/DDBJ whole genome shotgun (WGS) entry which is preliminary data.</text>
</comment>